<keyword evidence="3" id="KW-0479">Metal-binding</keyword>
<dbReference type="PANTHER" id="PTHR43763:SF18">
    <property type="entry name" value="XAA-PRO AMINOPEPTIDASE 1"/>
    <property type="match status" value="1"/>
</dbReference>
<gene>
    <name evidence="8" type="ORF">XAT740_LOCUS49556</name>
</gene>
<dbReference type="SUPFAM" id="SSF55920">
    <property type="entry name" value="Creatinase/aminopeptidase"/>
    <property type="match status" value="1"/>
</dbReference>
<name>A0A816BWD5_ADIRI</name>
<evidence type="ECO:0000256" key="2">
    <source>
        <dbReference type="ARBA" id="ARBA00008766"/>
    </source>
</evidence>
<feature type="domain" description="Peptidase M24" evidence="6">
    <location>
        <begin position="1"/>
        <end position="163"/>
    </location>
</feature>
<evidence type="ECO:0000256" key="1">
    <source>
        <dbReference type="ARBA" id="ARBA00001936"/>
    </source>
</evidence>
<evidence type="ECO:0000256" key="3">
    <source>
        <dbReference type="ARBA" id="ARBA00022723"/>
    </source>
</evidence>
<dbReference type="Proteomes" id="UP000663828">
    <property type="component" value="Unassembled WGS sequence"/>
</dbReference>
<dbReference type="GO" id="GO:0016787">
    <property type="term" value="F:hydrolase activity"/>
    <property type="evidence" value="ECO:0007669"/>
    <property type="project" value="UniProtKB-KW"/>
</dbReference>
<comment type="caution">
    <text evidence="8">The sequence shown here is derived from an EMBL/GenBank/DDBJ whole genome shotgun (WGS) entry which is preliminary data.</text>
</comment>
<reference evidence="8" key="1">
    <citation type="submission" date="2021-02" db="EMBL/GenBank/DDBJ databases">
        <authorList>
            <person name="Nowell W R."/>
        </authorList>
    </citation>
    <scope>NUCLEOTIDE SEQUENCE</scope>
</reference>
<dbReference type="GO" id="GO:0046872">
    <property type="term" value="F:metal ion binding"/>
    <property type="evidence" value="ECO:0007669"/>
    <property type="project" value="UniProtKB-KW"/>
</dbReference>
<dbReference type="Pfam" id="PF16188">
    <property type="entry name" value="Peptidase_M24_C"/>
    <property type="match status" value="1"/>
</dbReference>
<evidence type="ECO:0000313" key="8">
    <source>
        <dbReference type="EMBL" id="CAF1615929.1"/>
    </source>
</evidence>
<dbReference type="Gene3D" id="3.90.230.10">
    <property type="entry name" value="Creatinase/methionine aminopeptidase superfamily"/>
    <property type="match status" value="1"/>
</dbReference>
<comment type="cofactor">
    <cofactor evidence="1">
        <name>Mn(2+)</name>
        <dbReference type="ChEBI" id="CHEBI:29035"/>
    </cofactor>
</comment>
<protein>
    <submittedName>
        <fullName evidence="8">Uncharacterized protein</fullName>
    </submittedName>
</protein>
<keyword evidence="9" id="KW-1185">Reference proteome</keyword>
<dbReference type="InterPro" id="IPR032416">
    <property type="entry name" value="Peptidase_M24_C"/>
</dbReference>
<dbReference type="InterPro" id="IPR000994">
    <property type="entry name" value="Pept_M24"/>
</dbReference>
<dbReference type="InterPro" id="IPR050422">
    <property type="entry name" value="X-Pro_aminopeptidase_P"/>
</dbReference>
<evidence type="ECO:0000259" key="7">
    <source>
        <dbReference type="Pfam" id="PF16188"/>
    </source>
</evidence>
<proteinExistence type="inferred from homology"/>
<evidence type="ECO:0000256" key="4">
    <source>
        <dbReference type="ARBA" id="ARBA00022801"/>
    </source>
</evidence>
<evidence type="ECO:0000256" key="5">
    <source>
        <dbReference type="ARBA" id="ARBA00023211"/>
    </source>
</evidence>
<dbReference type="PANTHER" id="PTHR43763">
    <property type="entry name" value="XAA-PRO AMINOPEPTIDASE 1"/>
    <property type="match status" value="1"/>
</dbReference>
<accession>A0A816BWD5</accession>
<organism evidence="8 9">
    <name type="scientific">Adineta ricciae</name>
    <name type="common">Rotifer</name>
    <dbReference type="NCBI Taxonomy" id="249248"/>
    <lineage>
        <taxon>Eukaryota</taxon>
        <taxon>Metazoa</taxon>
        <taxon>Spiralia</taxon>
        <taxon>Gnathifera</taxon>
        <taxon>Rotifera</taxon>
        <taxon>Eurotatoria</taxon>
        <taxon>Bdelloidea</taxon>
        <taxon>Adinetida</taxon>
        <taxon>Adinetidae</taxon>
        <taxon>Adineta</taxon>
    </lineage>
</organism>
<evidence type="ECO:0000313" key="9">
    <source>
        <dbReference type="Proteomes" id="UP000663828"/>
    </source>
</evidence>
<dbReference type="FunFam" id="3.90.230.10:FF:000007">
    <property type="entry name" value="Xaa-Pro aminopeptidase P"/>
    <property type="match status" value="1"/>
</dbReference>
<feature type="non-terminal residue" evidence="8">
    <location>
        <position position="1"/>
    </location>
</feature>
<dbReference type="EMBL" id="CAJNOR010007370">
    <property type="protein sequence ID" value="CAF1615929.1"/>
    <property type="molecule type" value="Genomic_DNA"/>
</dbReference>
<dbReference type="InterPro" id="IPR036005">
    <property type="entry name" value="Creatinase/aminopeptidase-like"/>
</dbReference>
<evidence type="ECO:0000259" key="6">
    <source>
        <dbReference type="Pfam" id="PF00557"/>
    </source>
</evidence>
<sequence>FAAISAAGDRAAVVHYRAEPETAKFITKNEVYLLDAGSQYLDCTTDITRTHHFGTPKDLEKRAYTRVLQGVLDIANAVFPVGTYGRSLDHLARMHLYRDGMDFGHGTGHGIGHYLSVHEGPQRIASGYSEYEETLADGVFLSDEPGFYKPNDFGIRIENDMEVVLANKSTYDNKQYLRFNTITLIPYERSLIDETLLTDDHIAAINTYHQKVSEILEPLLKNDESALKALRTRTVAIKPVPPAESKTLMMRSSPIVIILMFVLTVFF</sequence>
<comment type="similarity">
    <text evidence="2">Belongs to the peptidase M24B family.</text>
</comment>
<keyword evidence="4" id="KW-0378">Hydrolase</keyword>
<feature type="domain" description="Peptidase M24 C-terminal" evidence="7">
    <location>
        <begin position="175"/>
        <end position="234"/>
    </location>
</feature>
<dbReference type="AlphaFoldDB" id="A0A816BWD5"/>
<dbReference type="GO" id="GO:0005737">
    <property type="term" value="C:cytoplasm"/>
    <property type="evidence" value="ECO:0007669"/>
    <property type="project" value="UniProtKB-ARBA"/>
</dbReference>
<keyword evidence="5" id="KW-0464">Manganese</keyword>
<dbReference type="Pfam" id="PF00557">
    <property type="entry name" value="Peptidase_M24"/>
    <property type="match status" value="1"/>
</dbReference>